<dbReference type="InterPro" id="IPR036621">
    <property type="entry name" value="Anticodon-bd_dom_sf"/>
</dbReference>
<dbReference type="PIRSF" id="PIRSF001549">
    <property type="entry name" value="His-tRNA_synth"/>
    <property type="match status" value="1"/>
</dbReference>
<comment type="subcellular location">
    <subcellularLocation>
        <location evidence="1 11">Cytoplasm</location>
    </subcellularLocation>
</comment>
<evidence type="ECO:0000313" key="14">
    <source>
        <dbReference type="EMBL" id="TZE83639.1"/>
    </source>
</evidence>
<evidence type="ECO:0000256" key="2">
    <source>
        <dbReference type="ARBA" id="ARBA00008226"/>
    </source>
</evidence>
<feature type="binding site" evidence="12">
    <location>
        <position position="130"/>
    </location>
    <ligand>
        <name>L-histidine</name>
        <dbReference type="ChEBI" id="CHEBI:57595"/>
    </ligand>
</feature>
<evidence type="ECO:0000256" key="6">
    <source>
        <dbReference type="ARBA" id="ARBA00022741"/>
    </source>
</evidence>
<dbReference type="InterPro" id="IPR041715">
    <property type="entry name" value="HisRS-like_core"/>
</dbReference>
<comment type="similarity">
    <text evidence="2 11">Belongs to the class-II aminoacyl-tRNA synthetase family.</text>
</comment>
<dbReference type="GO" id="GO:0006427">
    <property type="term" value="P:histidyl-tRNA aminoacylation"/>
    <property type="evidence" value="ECO:0007669"/>
    <property type="project" value="UniProtKB-UniRule"/>
</dbReference>
<dbReference type="InterPro" id="IPR045864">
    <property type="entry name" value="aa-tRNA-synth_II/BPL/LPL"/>
</dbReference>
<dbReference type="CDD" id="cd00859">
    <property type="entry name" value="HisRS_anticodon"/>
    <property type="match status" value="1"/>
</dbReference>
<dbReference type="AlphaFoldDB" id="A0A5D8QHB2"/>
<dbReference type="Pfam" id="PF13393">
    <property type="entry name" value="tRNA-synt_His"/>
    <property type="match status" value="1"/>
</dbReference>
<dbReference type="InterPro" id="IPR006195">
    <property type="entry name" value="aa-tRNA-synth_II"/>
</dbReference>
<evidence type="ECO:0000313" key="15">
    <source>
        <dbReference type="Proteomes" id="UP000322976"/>
    </source>
</evidence>
<dbReference type="GO" id="GO:0005737">
    <property type="term" value="C:cytoplasm"/>
    <property type="evidence" value="ECO:0007669"/>
    <property type="project" value="UniProtKB-SubCell"/>
</dbReference>
<feature type="binding site" evidence="12">
    <location>
        <position position="255"/>
    </location>
    <ligand>
        <name>L-histidine</name>
        <dbReference type="ChEBI" id="CHEBI:57595"/>
    </ligand>
</feature>
<evidence type="ECO:0000256" key="7">
    <source>
        <dbReference type="ARBA" id="ARBA00022840"/>
    </source>
</evidence>
<keyword evidence="8 11" id="KW-0648">Protein biosynthesis</keyword>
<dbReference type="PANTHER" id="PTHR43707:SF1">
    <property type="entry name" value="HISTIDINE--TRNA LIGASE, MITOCHONDRIAL-RELATED"/>
    <property type="match status" value="1"/>
</dbReference>
<evidence type="ECO:0000256" key="3">
    <source>
        <dbReference type="ARBA" id="ARBA00011738"/>
    </source>
</evidence>
<dbReference type="GO" id="GO:0140096">
    <property type="term" value="F:catalytic activity, acting on a protein"/>
    <property type="evidence" value="ECO:0007669"/>
    <property type="project" value="UniProtKB-ARBA"/>
</dbReference>
<keyword evidence="4 11" id="KW-0963">Cytoplasm</keyword>
<proteinExistence type="inferred from homology"/>
<dbReference type="InterPro" id="IPR004154">
    <property type="entry name" value="Anticodon-bd"/>
</dbReference>
<comment type="catalytic activity">
    <reaction evidence="10 11">
        <text>tRNA(His) + L-histidine + ATP = L-histidyl-tRNA(His) + AMP + diphosphate + H(+)</text>
        <dbReference type="Rhea" id="RHEA:17313"/>
        <dbReference type="Rhea" id="RHEA-COMP:9665"/>
        <dbReference type="Rhea" id="RHEA-COMP:9689"/>
        <dbReference type="ChEBI" id="CHEBI:15378"/>
        <dbReference type="ChEBI" id="CHEBI:30616"/>
        <dbReference type="ChEBI" id="CHEBI:33019"/>
        <dbReference type="ChEBI" id="CHEBI:57595"/>
        <dbReference type="ChEBI" id="CHEBI:78442"/>
        <dbReference type="ChEBI" id="CHEBI:78527"/>
        <dbReference type="ChEBI" id="CHEBI:456215"/>
        <dbReference type="EC" id="6.1.1.21"/>
    </reaction>
</comment>
<evidence type="ECO:0000256" key="4">
    <source>
        <dbReference type="ARBA" id="ARBA00022490"/>
    </source>
</evidence>
<keyword evidence="9 11" id="KW-0030">Aminoacyl-tRNA synthetase</keyword>
<keyword evidence="6 11" id="KW-0547">Nucleotide-binding</keyword>
<dbReference type="FunFam" id="3.30.930.10:FF:000005">
    <property type="entry name" value="Histidine--tRNA ligase"/>
    <property type="match status" value="1"/>
</dbReference>
<sequence>MLTKAPRGTKDILPRDVYRWRFVEEKFIEICRDFNYKEIRTPTFEHTELFERGVGETTDIVEKEMYTFIDKGGRSITLKPEGTAPVVRAFIENNIYAEQQPSKFYYIIPAFRYERPQSGRLREFHQFGIESFGSSDPAIDAEVISLAVNFFSRLGINDLKLHINSVGCPECRRTYNAALKEYLKPKLQELCTDCRSRYERNPMRVLDCKVDSDRLKNAPIMLDYLCDDCKAHFNKLKEYLDILGIGYEIDPRIVRGLDYYTKTAFEIISENIGSQGTVCGGGRYDGLVKECGGPDVPGIGFGLGIERLLSVLDAYGIKIPEPKPLDVYVAPVGDEVKKTALKILYFLRNLGIAAETDYMGRSLKAQMKYAGKLNARYAIVIGDDEIKSGKAVIKNMSDGTTTEINIDNEGLIKVKEIIGGRYNE</sequence>
<dbReference type="EC" id="6.1.1.21" evidence="11"/>
<evidence type="ECO:0000259" key="13">
    <source>
        <dbReference type="PROSITE" id="PS50862"/>
    </source>
</evidence>
<evidence type="ECO:0000256" key="11">
    <source>
        <dbReference type="HAMAP-Rule" id="MF_00127"/>
    </source>
</evidence>
<dbReference type="RefSeq" id="WP_149544258.1">
    <property type="nucleotide sequence ID" value="NZ_VTPS01000001.1"/>
</dbReference>
<dbReference type="Proteomes" id="UP000322976">
    <property type="component" value="Unassembled WGS sequence"/>
</dbReference>
<evidence type="ECO:0000256" key="8">
    <source>
        <dbReference type="ARBA" id="ARBA00022917"/>
    </source>
</evidence>
<dbReference type="InterPro" id="IPR015807">
    <property type="entry name" value="His-tRNA-ligase"/>
</dbReference>
<evidence type="ECO:0000256" key="12">
    <source>
        <dbReference type="PIRSR" id="PIRSR001549-1"/>
    </source>
</evidence>
<reference evidence="14 15" key="1">
    <citation type="submission" date="2019-08" db="EMBL/GenBank/DDBJ databases">
        <title>Calorimonas adulescens gen. nov., sp. nov., an anaerobic thermophilic bacterium from Sakhalin hot spring.</title>
        <authorList>
            <person name="Khomyakova M.A."/>
            <person name="Merkel A.Y."/>
            <person name="Novikov A."/>
            <person name="Bonch-Osmolovskaya E.A."/>
            <person name="Slobodkin A.I."/>
        </authorList>
    </citation>
    <scope>NUCLEOTIDE SEQUENCE [LARGE SCALE GENOMIC DNA]</scope>
    <source>
        <strain evidence="14 15">A05MB</strain>
    </source>
</reference>
<comment type="caution">
    <text evidence="14">The sequence shown here is derived from an EMBL/GenBank/DDBJ whole genome shotgun (WGS) entry which is preliminary data.</text>
</comment>
<feature type="binding site" evidence="12">
    <location>
        <begin position="259"/>
        <end position="260"/>
    </location>
    <ligand>
        <name>L-histidine</name>
        <dbReference type="ChEBI" id="CHEBI:57595"/>
    </ligand>
</feature>
<keyword evidence="15" id="KW-1185">Reference proteome</keyword>
<dbReference type="Gene3D" id="3.30.930.10">
    <property type="entry name" value="Bira Bifunctional Protein, Domain 2"/>
    <property type="match status" value="1"/>
</dbReference>
<organism evidence="14 15">
    <name type="scientific">Calorimonas adulescens</name>
    <dbReference type="NCBI Taxonomy" id="2606906"/>
    <lineage>
        <taxon>Bacteria</taxon>
        <taxon>Bacillati</taxon>
        <taxon>Bacillota</taxon>
        <taxon>Clostridia</taxon>
        <taxon>Thermoanaerobacterales</taxon>
        <taxon>Thermoanaerobacteraceae</taxon>
        <taxon>Calorimonas</taxon>
    </lineage>
</organism>
<dbReference type="GO" id="GO:0005524">
    <property type="term" value="F:ATP binding"/>
    <property type="evidence" value="ECO:0007669"/>
    <property type="project" value="UniProtKB-UniRule"/>
</dbReference>
<name>A0A5D8QHB2_9THEO</name>
<evidence type="ECO:0000256" key="5">
    <source>
        <dbReference type="ARBA" id="ARBA00022598"/>
    </source>
</evidence>
<feature type="binding site" evidence="12">
    <location>
        <begin position="81"/>
        <end position="83"/>
    </location>
    <ligand>
        <name>L-histidine</name>
        <dbReference type="ChEBI" id="CHEBI:57595"/>
    </ligand>
</feature>
<dbReference type="HAMAP" id="MF_00127">
    <property type="entry name" value="His_tRNA_synth"/>
    <property type="match status" value="1"/>
</dbReference>
<dbReference type="InterPro" id="IPR033656">
    <property type="entry name" value="HisRS_anticodon"/>
</dbReference>
<dbReference type="SUPFAM" id="SSF52954">
    <property type="entry name" value="Class II aaRS ABD-related"/>
    <property type="match status" value="1"/>
</dbReference>
<dbReference type="CDD" id="cd00773">
    <property type="entry name" value="HisRS-like_core"/>
    <property type="match status" value="1"/>
</dbReference>
<dbReference type="Gene3D" id="3.40.50.800">
    <property type="entry name" value="Anticodon-binding domain"/>
    <property type="match status" value="1"/>
</dbReference>
<dbReference type="SUPFAM" id="SSF55681">
    <property type="entry name" value="Class II aaRS and biotin synthetases"/>
    <property type="match status" value="1"/>
</dbReference>
<dbReference type="PROSITE" id="PS50862">
    <property type="entry name" value="AA_TRNA_LIGASE_II"/>
    <property type="match status" value="1"/>
</dbReference>
<comment type="subunit">
    <text evidence="3 11">Homodimer.</text>
</comment>
<dbReference type="InterPro" id="IPR004516">
    <property type="entry name" value="HisRS/HisZ"/>
</dbReference>
<protein>
    <recommendedName>
        <fullName evidence="11">Histidine--tRNA ligase</fullName>
        <ecNumber evidence="11">6.1.1.21</ecNumber>
    </recommendedName>
    <alternativeName>
        <fullName evidence="11">Histidyl-tRNA synthetase</fullName>
        <shortName evidence="11">HisRS</shortName>
    </alternativeName>
</protein>
<keyword evidence="5 11" id="KW-0436">Ligase</keyword>
<dbReference type="GO" id="GO:0016740">
    <property type="term" value="F:transferase activity"/>
    <property type="evidence" value="ECO:0007669"/>
    <property type="project" value="UniProtKB-ARBA"/>
</dbReference>
<dbReference type="GO" id="GO:0004821">
    <property type="term" value="F:histidine-tRNA ligase activity"/>
    <property type="evidence" value="ECO:0007669"/>
    <property type="project" value="UniProtKB-UniRule"/>
</dbReference>
<dbReference type="EMBL" id="VTPS01000001">
    <property type="protein sequence ID" value="TZE83639.1"/>
    <property type="molecule type" value="Genomic_DNA"/>
</dbReference>
<evidence type="ECO:0000256" key="1">
    <source>
        <dbReference type="ARBA" id="ARBA00004496"/>
    </source>
</evidence>
<dbReference type="NCBIfam" id="TIGR00442">
    <property type="entry name" value="hisS"/>
    <property type="match status" value="1"/>
</dbReference>
<feature type="domain" description="Aminoacyl-transfer RNA synthetases class-II family profile" evidence="13">
    <location>
        <begin position="21"/>
        <end position="320"/>
    </location>
</feature>
<feature type="binding site" evidence="12">
    <location>
        <position position="112"/>
    </location>
    <ligand>
        <name>L-histidine</name>
        <dbReference type="ChEBI" id="CHEBI:57595"/>
    </ligand>
</feature>
<feature type="binding site" evidence="12">
    <location>
        <position position="126"/>
    </location>
    <ligand>
        <name>L-histidine</name>
        <dbReference type="ChEBI" id="CHEBI:57595"/>
    </ligand>
</feature>
<gene>
    <name evidence="11" type="primary">hisS</name>
    <name evidence="14" type="ORF">FWJ32_01055</name>
</gene>
<keyword evidence="7 11" id="KW-0067">ATP-binding</keyword>
<evidence type="ECO:0000256" key="10">
    <source>
        <dbReference type="ARBA" id="ARBA00047639"/>
    </source>
</evidence>
<dbReference type="PANTHER" id="PTHR43707">
    <property type="entry name" value="HISTIDYL-TRNA SYNTHETASE"/>
    <property type="match status" value="1"/>
</dbReference>
<evidence type="ECO:0000256" key="9">
    <source>
        <dbReference type="ARBA" id="ARBA00023146"/>
    </source>
</evidence>
<accession>A0A5D8QHB2</accession>
<dbReference type="Pfam" id="PF03129">
    <property type="entry name" value="HGTP_anticodon"/>
    <property type="match status" value="1"/>
</dbReference>